<dbReference type="SUPFAM" id="SSF48576">
    <property type="entry name" value="Terpenoid synthases"/>
    <property type="match status" value="1"/>
</dbReference>
<dbReference type="InterPro" id="IPR002060">
    <property type="entry name" value="Squ/phyt_synthse"/>
</dbReference>
<keyword evidence="2" id="KW-1185">Reference proteome</keyword>
<dbReference type="OrthoDB" id="9814909at2"/>
<dbReference type="EMBL" id="VLKT01000023">
    <property type="protein sequence ID" value="TWI34016.1"/>
    <property type="molecule type" value="Genomic_DNA"/>
</dbReference>
<comment type="caution">
    <text evidence="1">The sequence shown here is derived from an EMBL/GenBank/DDBJ whole genome shotgun (WGS) entry which is preliminary data.</text>
</comment>
<sequence>MFFWRKTARWPLRLSPSSDVSENAKIVMETVRAADHDRYVSALYAPEDKREALFSLYAFNAEISGIRDRIREALPGEVRLQWWRDVIVADDDGAARGDGANIGHPVADALKATISAHRLPKLAFESMLEARVFDLYDDPMPSRTDLEGYCGETAAALIQLAAMVLDPAEAPRFAELAGRAGCAQAMTGLLLLLPLHRKRGQCFVPADILAAAGSSPEEFVAGDGGPGAQRAVAAMIALAREHLSAFESGASALPVSLRPAFLPLALSRAYLGKMESGRHFPLDGAARLSALRRHWLLFRRATRGWPDA</sequence>
<accession>A0A562NQP3</accession>
<dbReference type="Proteomes" id="UP000317122">
    <property type="component" value="Unassembled WGS sequence"/>
</dbReference>
<proteinExistence type="predicted"/>
<evidence type="ECO:0000313" key="1">
    <source>
        <dbReference type="EMBL" id="TWI34016.1"/>
    </source>
</evidence>
<dbReference type="InterPro" id="IPR008949">
    <property type="entry name" value="Isoprenoid_synthase_dom_sf"/>
</dbReference>
<evidence type="ECO:0000313" key="2">
    <source>
        <dbReference type="Proteomes" id="UP000317122"/>
    </source>
</evidence>
<protein>
    <submittedName>
        <fullName evidence="1">Phytoene synthase</fullName>
    </submittedName>
</protein>
<dbReference type="Pfam" id="PF00494">
    <property type="entry name" value="SQS_PSY"/>
    <property type="match status" value="1"/>
</dbReference>
<name>A0A562NQP3_9HYPH</name>
<reference evidence="1 2" key="1">
    <citation type="journal article" date="2015" name="Stand. Genomic Sci.">
        <title>Genomic Encyclopedia of Bacterial and Archaeal Type Strains, Phase III: the genomes of soil and plant-associated and newly described type strains.</title>
        <authorList>
            <person name="Whitman W.B."/>
            <person name="Woyke T."/>
            <person name="Klenk H.P."/>
            <person name="Zhou Y."/>
            <person name="Lilburn T.G."/>
            <person name="Beck B.J."/>
            <person name="De Vos P."/>
            <person name="Vandamme P."/>
            <person name="Eisen J.A."/>
            <person name="Garrity G."/>
            <person name="Hugenholtz P."/>
            <person name="Kyrpides N.C."/>
        </authorList>
    </citation>
    <scope>NUCLEOTIDE SEQUENCE [LARGE SCALE GENOMIC DNA]</scope>
    <source>
        <strain evidence="1 2">CGMCC 1.2546</strain>
    </source>
</reference>
<gene>
    <name evidence="1" type="ORF">IQ26_03772</name>
</gene>
<dbReference type="Gene3D" id="1.10.600.10">
    <property type="entry name" value="Farnesyl Diphosphate Synthase"/>
    <property type="match status" value="1"/>
</dbReference>
<organism evidence="1 2">
    <name type="scientific">Mesorhizobium tianshanense</name>
    <dbReference type="NCBI Taxonomy" id="39844"/>
    <lineage>
        <taxon>Bacteria</taxon>
        <taxon>Pseudomonadati</taxon>
        <taxon>Pseudomonadota</taxon>
        <taxon>Alphaproteobacteria</taxon>
        <taxon>Hyphomicrobiales</taxon>
        <taxon>Phyllobacteriaceae</taxon>
        <taxon>Mesorhizobium</taxon>
    </lineage>
</organism>
<dbReference type="AlphaFoldDB" id="A0A562NQP3"/>